<feature type="transmembrane region" description="Helical" evidence="1">
    <location>
        <begin position="86"/>
        <end position="105"/>
    </location>
</feature>
<dbReference type="InterPro" id="IPR046487">
    <property type="entry name" value="DUF6580"/>
</dbReference>
<dbReference type="RefSeq" id="WP_181276822.1">
    <property type="nucleotide sequence ID" value="NZ_PVTH01000017.1"/>
</dbReference>
<feature type="transmembrane region" description="Helical" evidence="1">
    <location>
        <begin position="117"/>
        <end position="138"/>
    </location>
</feature>
<name>A0A2T0TRB0_9SPHI</name>
<feature type="transmembrane region" description="Helical" evidence="1">
    <location>
        <begin position="158"/>
        <end position="177"/>
    </location>
</feature>
<proteinExistence type="predicted"/>
<evidence type="ECO:0000256" key="1">
    <source>
        <dbReference type="SAM" id="Phobius"/>
    </source>
</evidence>
<sequence length="189" mass="21160">MNTSQKINLRTTLLLLLIVLAACCRLLPQMPNFSPLAAIGLFGAAYFKKIWQICLIPIAATWLSDLLINNVVYAEYFTSFVWFYPGFYWQYGSYLLISLVGMLMLKKVTVTRVTGASLMATALFFLITNFAVWLGGAYPQNFAGLITCYVAGIPFLKGTLLGNLVYSGILFGTFAWAQRRYKYVLDGHS</sequence>
<keyword evidence="1" id="KW-0812">Transmembrane</keyword>
<protein>
    <recommendedName>
        <fullName evidence="4">ECF transporter S component</fullName>
    </recommendedName>
</protein>
<comment type="caution">
    <text evidence="2">The sequence shown here is derived from an EMBL/GenBank/DDBJ whole genome shotgun (WGS) entry which is preliminary data.</text>
</comment>
<keyword evidence="1" id="KW-1133">Transmembrane helix</keyword>
<gene>
    <name evidence="2" type="ORF">B0I27_11736</name>
</gene>
<dbReference type="Pfam" id="PF20221">
    <property type="entry name" value="DUF6580"/>
    <property type="match status" value="1"/>
</dbReference>
<keyword evidence="3" id="KW-1185">Reference proteome</keyword>
<keyword evidence="1" id="KW-0472">Membrane</keyword>
<evidence type="ECO:0000313" key="2">
    <source>
        <dbReference type="EMBL" id="PRY48048.1"/>
    </source>
</evidence>
<evidence type="ECO:0008006" key="4">
    <source>
        <dbReference type="Google" id="ProtNLM"/>
    </source>
</evidence>
<dbReference type="AlphaFoldDB" id="A0A2T0TRB0"/>
<dbReference type="EMBL" id="PVTH01000017">
    <property type="protein sequence ID" value="PRY48048.1"/>
    <property type="molecule type" value="Genomic_DNA"/>
</dbReference>
<accession>A0A2T0TRB0</accession>
<evidence type="ECO:0000313" key="3">
    <source>
        <dbReference type="Proteomes" id="UP000238034"/>
    </source>
</evidence>
<reference evidence="2 3" key="1">
    <citation type="submission" date="2018-03" db="EMBL/GenBank/DDBJ databases">
        <title>Genomic Encyclopedia of Type Strains, Phase III (KMG-III): the genomes of soil and plant-associated and newly described type strains.</title>
        <authorList>
            <person name="Whitman W."/>
        </authorList>
    </citation>
    <scope>NUCLEOTIDE SEQUENCE [LARGE SCALE GENOMIC DNA]</scope>
    <source>
        <strain evidence="2 3">CGMCC 1.9313</strain>
    </source>
</reference>
<organism evidence="2 3">
    <name type="scientific">Arcticibacter pallidicorallinus</name>
    <dbReference type="NCBI Taxonomy" id="1259464"/>
    <lineage>
        <taxon>Bacteria</taxon>
        <taxon>Pseudomonadati</taxon>
        <taxon>Bacteroidota</taxon>
        <taxon>Sphingobacteriia</taxon>
        <taxon>Sphingobacteriales</taxon>
        <taxon>Sphingobacteriaceae</taxon>
        <taxon>Arcticibacter</taxon>
    </lineage>
</organism>
<dbReference type="PROSITE" id="PS51257">
    <property type="entry name" value="PROKAR_LIPOPROTEIN"/>
    <property type="match status" value="1"/>
</dbReference>
<dbReference type="Proteomes" id="UP000238034">
    <property type="component" value="Unassembled WGS sequence"/>
</dbReference>